<dbReference type="PANTHER" id="PTHR24044">
    <property type="entry name" value="NOTCH LIGAND FAMILY MEMBER"/>
    <property type="match status" value="1"/>
</dbReference>
<proteinExistence type="predicted"/>
<reference evidence="5 6" key="1">
    <citation type="journal article" date="2015" name="Genome Biol.">
        <title>Comparative genomics of Steinernema reveals deeply conserved gene regulatory networks.</title>
        <authorList>
            <person name="Dillman A.R."/>
            <person name="Macchietto M."/>
            <person name="Porter C.F."/>
            <person name="Rogers A."/>
            <person name="Williams B."/>
            <person name="Antoshechkin I."/>
            <person name="Lee M.M."/>
            <person name="Goodwin Z."/>
            <person name="Lu X."/>
            <person name="Lewis E.E."/>
            <person name="Goodrich-Blair H."/>
            <person name="Stock S.P."/>
            <person name="Adams B.J."/>
            <person name="Sternberg P.W."/>
            <person name="Mortazavi A."/>
        </authorList>
    </citation>
    <scope>NUCLEOTIDE SEQUENCE [LARGE SCALE GENOMIC DNA]</scope>
    <source>
        <strain evidence="5 6">ALL</strain>
    </source>
</reference>
<dbReference type="EMBL" id="AZBU02000001">
    <property type="protein sequence ID" value="TMS36566.1"/>
    <property type="molecule type" value="Genomic_DNA"/>
</dbReference>
<dbReference type="SUPFAM" id="SSF53300">
    <property type="entry name" value="vWA-like"/>
    <property type="match status" value="1"/>
</dbReference>
<dbReference type="InterPro" id="IPR036465">
    <property type="entry name" value="vWFA_dom_sf"/>
</dbReference>
<gene>
    <name evidence="5" type="ORF">L596_003701</name>
</gene>
<dbReference type="PROSITE" id="PS50026">
    <property type="entry name" value="EGF_3"/>
    <property type="match status" value="2"/>
</dbReference>
<dbReference type="PROSITE" id="PS00022">
    <property type="entry name" value="EGF_1"/>
    <property type="match status" value="2"/>
</dbReference>
<name>A0A4U8UTF7_STECR</name>
<feature type="chain" id="PRO_5020977959" description="EGF-like domain-containing protein" evidence="3">
    <location>
        <begin position="25"/>
        <end position="1571"/>
    </location>
</feature>
<dbReference type="GO" id="GO:0005112">
    <property type="term" value="F:Notch binding"/>
    <property type="evidence" value="ECO:0007669"/>
    <property type="project" value="TreeGrafter"/>
</dbReference>
<reference evidence="5 6" key="2">
    <citation type="journal article" date="2019" name="G3 (Bethesda)">
        <title>Hybrid Assembly of the Genome of the Entomopathogenic Nematode Steinernema carpocapsae Identifies the X-Chromosome.</title>
        <authorList>
            <person name="Serra L."/>
            <person name="Macchietto M."/>
            <person name="Macias-Munoz A."/>
            <person name="McGill C.J."/>
            <person name="Rodriguez I.M."/>
            <person name="Rodriguez B."/>
            <person name="Murad R."/>
            <person name="Mortazavi A."/>
        </authorList>
    </citation>
    <scope>NUCLEOTIDE SEQUENCE [LARGE SCALE GENOMIC DNA]</scope>
    <source>
        <strain evidence="5 6">ALL</strain>
    </source>
</reference>
<evidence type="ECO:0000259" key="4">
    <source>
        <dbReference type="PROSITE" id="PS50026"/>
    </source>
</evidence>
<organism evidence="5 6">
    <name type="scientific">Steinernema carpocapsae</name>
    <name type="common">Entomopathogenic nematode</name>
    <dbReference type="NCBI Taxonomy" id="34508"/>
    <lineage>
        <taxon>Eukaryota</taxon>
        <taxon>Metazoa</taxon>
        <taxon>Ecdysozoa</taxon>
        <taxon>Nematoda</taxon>
        <taxon>Chromadorea</taxon>
        <taxon>Rhabditida</taxon>
        <taxon>Tylenchina</taxon>
        <taxon>Panagrolaimomorpha</taxon>
        <taxon>Strongyloidoidea</taxon>
        <taxon>Steinernematidae</taxon>
        <taxon>Steinernema</taxon>
    </lineage>
</organism>
<sequence>MPPLGSWRVKVFFIFLALSRGRDAIGESDALKCSNDGFQVGNTCQCSSPYIKSNSSDNSTQCTEFDCLNYGVPSVKDGFSSCSCPPGFLGFHCEPVRCVPEQLNVLSRSKTLSLYTIWNDRLHSGRNDAWINGSINDFVANNTDMVTNIMFNDELKSCATDIPKCVSAALSKFMAQPANGPSSTPISGIQKLVEMSAFQSQVIVWTNVPLNHSGSELEVLLQTAVAKRIKINIYVGFTNIVTCREGSYLCEEFKDLRRVARATLGVFLAPYMPKAISRPFKRSMSTLSSAVLSPQYFHTVLSSTFRQDCSIINIIFTPVEGIKYMVKVVSASEDKLAVMDPIIQEGDVVHIVADAGKWMLFELDQPALMSFNNQFPCNFETWAINSKNGLNVAFTTNREADATATVPFYAETSSSQLFVLQYTSSQVSSVELSLLFNASVATLSSSANALSPRLCQYNYQLPNTLTCTGQGEFLLLVALNKRTYTEVVPLYCSAPDDRIQADLEIEDDELLDSADAESSAATTSEPPHCPETSGNRTFVLVMANYPPLLQKFFNVTESESLLVSLLDYAQKVKFNQYATTFVSRNGHCKFLVSDNLTGLKNNLLHNILSYGNVEAPQEWNFAKCLQDSIQKIEENNADVFILTPGGIGSADGYKDTLKVIQSTRAAINFIETYKLVSNTPSALFFAGSPTDPNFITTQNFEVAEDTQFVFVTTCGVVCSLVVDGKETQVLEPMVSTISTAMFNVTLPKGTHNLTIESSFNSDVIYKLSILKEKKSDLLIAFNNGKGENNLFMSYGYNEYPLIGGKLGNLNGTEFQAFSGKLQTLAPPSPFTSQNESTCYNQIAEKGIFCSDTNQVYLLRITSPGFTTRTYPFACVPSNVTCANGQMVDGKCKCYPGWTNPPYCTNSTACENGGHHLEDSTCQCPTGFQGKRCEKYSGSCQSKGGKAVVKYESQLDSVAVVVEYIHAAAVAKDVGDLGFARQYTVIRFQCNQGNCFTCGVPATSNEGSKLGKLFGETEKCVTVQEDPLKAALDIQIGSRSLVIFIGNSATISAYSPSSEIVTLVAKRKAEVRFVAFDTLPSTKYSVISLSPPVKYDATYFANYINGVLPTDGSADRAFYIVSRENKTKTVSPEPGSSYFVTFAKAMDFSPITGSTSVSKQIFIVSKPENKTFEINTTGVDYVIEVLSPRKIAFGINTQVSDETRNFAIINGTSSYLNFFSTSWPRLSTTNAPIVTVGDSETLATQKTDSKSCSYVWTTQISCQKLGINAVEISFEDTVRTINIFCVPESVCSSLHPFQQKTGQCQCDVDWGDLDCSRPTCGHGILDGDVCNCPFPLSGSTCRGSAPRSTTAGPSTPSTVGSPALTTPRPKSCVSKAKVNLVLFFDSSKINMEYISQYKSVLRMLTSDFVVSNTSTLVGIYGVRKGVFSYILLCAVDNSLSAAIDKIAASSSITPKTVQEALDLANRRTKEYIAQSCPFKKYTNTTYVVYLTANDGSASDVVQSEQKLSEMEGNNFVPLVLGFSKQNQPNKFWTELAEKAPKNVFTLTPDSDEVIQNVVEKMWTAICRYSAWT</sequence>
<dbReference type="Proteomes" id="UP000298663">
    <property type="component" value="Unassembled WGS sequence"/>
</dbReference>
<dbReference type="OrthoDB" id="5812931at2759"/>
<evidence type="ECO:0000313" key="6">
    <source>
        <dbReference type="Proteomes" id="UP000298663"/>
    </source>
</evidence>
<keyword evidence="6" id="KW-1185">Reference proteome</keyword>
<feature type="domain" description="EGF-like" evidence="4">
    <location>
        <begin position="58"/>
        <end position="94"/>
    </location>
</feature>
<dbReference type="Gene3D" id="2.10.25.10">
    <property type="entry name" value="Laminin"/>
    <property type="match status" value="1"/>
</dbReference>
<keyword evidence="3" id="KW-0732">Signal</keyword>
<comment type="caution">
    <text evidence="1">Lacks conserved residue(s) required for the propagation of feature annotation.</text>
</comment>
<dbReference type="Gene3D" id="3.40.50.410">
    <property type="entry name" value="von Willebrand factor, type A domain"/>
    <property type="match status" value="1"/>
</dbReference>
<dbReference type="InterPro" id="IPR050906">
    <property type="entry name" value="Notch_signaling"/>
</dbReference>
<dbReference type="InterPro" id="IPR000742">
    <property type="entry name" value="EGF"/>
</dbReference>
<keyword evidence="1" id="KW-0245">EGF-like domain</keyword>
<dbReference type="PANTHER" id="PTHR24044:SF417">
    <property type="entry name" value="WEARY, ISOFORM B"/>
    <property type="match status" value="1"/>
</dbReference>
<protein>
    <recommendedName>
        <fullName evidence="4">EGF-like domain-containing protein</fullName>
    </recommendedName>
</protein>
<feature type="compositionally biased region" description="Polar residues" evidence="2">
    <location>
        <begin position="1344"/>
        <end position="1363"/>
    </location>
</feature>
<accession>A0A4U8UTF7</accession>
<feature type="signal peptide" evidence="3">
    <location>
        <begin position="1"/>
        <end position="24"/>
    </location>
</feature>
<dbReference type="SMART" id="SM00181">
    <property type="entry name" value="EGF"/>
    <property type="match status" value="3"/>
</dbReference>
<dbReference type="CDD" id="cd00054">
    <property type="entry name" value="EGF_CA"/>
    <property type="match status" value="1"/>
</dbReference>
<feature type="region of interest" description="Disordered" evidence="2">
    <location>
        <begin position="1344"/>
        <end position="1365"/>
    </location>
</feature>
<evidence type="ECO:0000313" key="5">
    <source>
        <dbReference type="EMBL" id="TMS36566.1"/>
    </source>
</evidence>
<keyword evidence="1" id="KW-1015">Disulfide bond</keyword>
<evidence type="ECO:0000256" key="1">
    <source>
        <dbReference type="PROSITE-ProRule" id="PRU00076"/>
    </source>
</evidence>
<dbReference type="PROSITE" id="PS01186">
    <property type="entry name" value="EGF_2"/>
    <property type="match status" value="2"/>
</dbReference>
<evidence type="ECO:0000256" key="2">
    <source>
        <dbReference type="SAM" id="MobiDB-lite"/>
    </source>
</evidence>
<evidence type="ECO:0000256" key="3">
    <source>
        <dbReference type="SAM" id="SignalP"/>
    </source>
</evidence>
<feature type="disulfide bond" evidence="1">
    <location>
        <begin position="923"/>
        <end position="932"/>
    </location>
</feature>
<comment type="caution">
    <text evidence="5">The sequence shown here is derived from an EMBL/GenBank/DDBJ whole genome shotgun (WGS) entry which is preliminary data.</text>
</comment>
<feature type="disulfide bond" evidence="1">
    <location>
        <begin position="84"/>
        <end position="93"/>
    </location>
</feature>
<feature type="domain" description="EGF-like" evidence="4">
    <location>
        <begin position="899"/>
        <end position="933"/>
    </location>
</feature>